<protein>
    <recommendedName>
        <fullName evidence="3">ATP-grasp domain-containing protein</fullName>
    </recommendedName>
</protein>
<keyword evidence="1" id="KW-0472">Membrane</keyword>
<evidence type="ECO:0008006" key="3">
    <source>
        <dbReference type="Google" id="ProtNLM"/>
    </source>
</evidence>
<keyword evidence="1" id="KW-1133">Transmembrane helix</keyword>
<dbReference type="AlphaFoldDB" id="A0A6C0DAJ7"/>
<accession>A0A6C0DAJ7</accession>
<name>A0A6C0DAJ7_9ZZZZ</name>
<sequence length="414" mass="49579">MLRISFDFLIKGSLTKSIFVLTNVLNLFIIIYIDKFFYISNNNMKNILILGEEYWFKKESNPLFTESTFLLNYLGKKKDKRYNYIILQNPQELTKKINEIKKENIKAIFLFQDVLSDANLNNFTILEMKKYLFSLGVFIYPPVDIIDMFGSKNYNNILNIKLKYASLPHTQVLKFTNYKPYQDEKIITQTMYKVVEKLFKIFQKIVIKKGYSYEAKQVKIFNRDNIVDFYDFKHKVRTLNYKEFWGKKINAINMDKGIDRYYIIQGFNKVVTKRKNEYRVFFHNGRAKYIAHGDKVPNYCLTNKENSDLLVNIVKFAKKLFKDYIKIVWTQDRLPILFRIDVSYAIDPEFQDEYSIKIDDFDTPVRIYANELEIDPTSFFYNRFICTNDETFTSQKIQENLAKYLNKYIKSLKD</sequence>
<organism evidence="2">
    <name type="scientific">viral metagenome</name>
    <dbReference type="NCBI Taxonomy" id="1070528"/>
    <lineage>
        <taxon>unclassified sequences</taxon>
        <taxon>metagenomes</taxon>
        <taxon>organismal metagenomes</taxon>
    </lineage>
</organism>
<dbReference type="EMBL" id="MN739568">
    <property type="protein sequence ID" value="QHT13422.1"/>
    <property type="molecule type" value="Genomic_DNA"/>
</dbReference>
<reference evidence="2" key="1">
    <citation type="journal article" date="2020" name="Nature">
        <title>Giant virus diversity and host interactions through global metagenomics.</title>
        <authorList>
            <person name="Schulz F."/>
            <person name="Roux S."/>
            <person name="Paez-Espino D."/>
            <person name="Jungbluth S."/>
            <person name="Walsh D.A."/>
            <person name="Denef V.J."/>
            <person name="McMahon K.D."/>
            <person name="Konstantinidis K.T."/>
            <person name="Eloe-Fadrosh E.A."/>
            <person name="Kyrpides N.C."/>
            <person name="Woyke T."/>
        </authorList>
    </citation>
    <scope>NUCLEOTIDE SEQUENCE</scope>
    <source>
        <strain evidence="2">GVMAG-M-3300023174-131</strain>
    </source>
</reference>
<evidence type="ECO:0000313" key="2">
    <source>
        <dbReference type="EMBL" id="QHT13422.1"/>
    </source>
</evidence>
<feature type="transmembrane region" description="Helical" evidence="1">
    <location>
        <begin position="12"/>
        <end position="33"/>
    </location>
</feature>
<proteinExistence type="predicted"/>
<evidence type="ECO:0000256" key="1">
    <source>
        <dbReference type="SAM" id="Phobius"/>
    </source>
</evidence>
<keyword evidence="1" id="KW-0812">Transmembrane</keyword>